<reference evidence="1" key="1">
    <citation type="journal article" date="2021" name="J Fungi (Basel)">
        <title>Virulence traits and population genomics of the black yeast Aureobasidium melanogenum.</title>
        <authorList>
            <person name="Cernosa A."/>
            <person name="Sun X."/>
            <person name="Gostincar C."/>
            <person name="Fang C."/>
            <person name="Gunde-Cimerman N."/>
            <person name="Song Z."/>
        </authorList>
    </citation>
    <scope>NUCLEOTIDE SEQUENCE</scope>
    <source>
        <strain evidence="1">EXF-9298</strain>
    </source>
</reference>
<comment type="caution">
    <text evidence="1">The sequence shown here is derived from an EMBL/GenBank/DDBJ whole genome shotgun (WGS) entry which is preliminary data.</text>
</comment>
<evidence type="ECO:0000313" key="1">
    <source>
        <dbReference type="EMBL" id="KAG9991837.1"/>
    </source>
</evidence>
<gene>
    <name evidence="1" type="ORF">KCU98_g87</name>
</gene>
<dbReference type="AlphaFoldDB" id="A0A9P8K1Y2"/>
<accession>A0A9P8K1Y2</accession>
<feature type="non-terminal residue" evidence="1">
    <location>
        <position position="70"/>
    </location>
</feature>
<dbReference type="Proteomes" id="UP000729357">
    <property type="component" value="Unassembled WGS sequence"/>
</dbReference>
<evidence type="ECO:0000313" key="2">
    <source>
        <dbReference type="Proteomes" id="UP000729357"/>
    </source>
</evidence>
<reference evidence="1" key="2">
    <citation type="submission" date="2021-08" db="EMBL/GenBank/DDBJ databases">
        <authorList>
            <person name="Gostincar C."/>
            <person name="Sun X."/>
            <person name="Song Z."/>
            <person name="Gunde-Cimerman N."/>
        </authorList>
    </citation>
    <scope>NUCLEOTIDE SEQUENCE</scope>
    <source>
        <strain evidence="1">EXF-9298</strain>
    </source>
</reference>
<protein>
    <submittedName>
        <fullName evidence="1">Uncharacterized protein</fullName>
    </submittedName>
</protein>
<organism evidence="1 2">
    <name type="scientific">Aureobasidium melanogenum</name>
    <name type="common">Aureobasidium pullulans var. melanogenum</name>
    <dbReference type="NCBI Taxonomy" id="46634"/>
    <lineage>
        <taxon>Eukaryota</taxon>
        <taxon>Fungi</taxon>
        <taxon>Dikarya</taxon>
        <taxon>Ascomycota</taxon>
        <taxon>Pezizomycotina</taxon>
        <taxon>Dothideomycetes</taxon>
        <taxon>Dothideomycetidae</taxon>
        <taxon>Dothideales</taxon>
        <taxon>Saccotheciaceae</taxon>
        <taxon>Aureobasidium</taxon>
    </lineage>
</organism>
<sequence length="70" mass="7657">MSSGNGWTAKGSSCSRTRPPVSIGFGAGFSASSFFKAIGEGSSHNEYSRYLRICGEPRRHCRIVHLRHRG</sequence>
<name>A0A9P8K1Y2_AURME</name>
<proteinExistence type="predicted"/>
<dbReference type="EMBL" id="JAHFXS010000001">
    <property type="protein sequence ID" value="KAG9991837.1"/>
    <property type="molecule type" value="Genomic_DNA"/>
</dbReference>
<keyword evidence="2" id="KW-1185">Reference proteome</keyword>